<dbReference type="InterPro" id="IPR016181">
    <property type="entry name" value="Acyl_CoA_acyltransferase"/>
</dbReference>
<dbReference type="RefSeq" id="WP_343129149.1">
    <property type="nucleotide sequence ID" value="NZ_JBCITK010000001.1"/>
</dbReference>
<dbReference type="SUPFAM" id="SSF55729">
    <property type="entry name" value="Acyl-CoA N-acyltransferases (Nat)"/>
    <property type="match status" value="1"/>
</dbReference>
<dbReference type="PANTHER" id="PTHR13947">
    <property type="entry name" value="GNAT FAMILY N-ACETYLTRANSFERASE"/>
    <property type="match status" value="1"/>
</dbReference>
<name>A0ABU9VDL3_9BACI</name>
<gene>
    <name evidence="3" type="ORF">MKY91_02260</name>
</gene>
<comment type="caution">
    <text evidence="3">The sequence shown here is derived from an EMBL/GenBank/DDBJ whole genome shotgun (WGS) entry which is preliminary data.</text>
</comment>
<dbReference type="EMBL" id="JBCITK010000001">
    <property type="protein sequence ID" value="MEN0641984.1"/>
    <property type="molecule type" value="Genomic_DNA"/>
</dbReference>
<dbReference type="CDD" id="cd04301">
    <property type="entry name" value="NAT_SF"/>
    <property type="match status" value="1"/>
</dbReference>
<dbReference type="InterPro" id="IPR000182">
    <property type="entry name" value="GNAT_dom"/>
</dbReference>
<accession>A0ABU9VDL3</accession>
<dbReference type="PROSITE" id="PS51186">
    <property type="entry name" value="GNAT"/>
    <property type="match status" value="1"/>
</dbReference>
<evidence type="ECO:0000259" key="2">
    <source>
        <dbReference type="PROSITE" id="PS51186"/>
    </source>
</evidence>
<sequence length="152" mass="17465">MYIKPLDASDEQPWDLLLEADPSRELVQEYLQKGESFLAIEHGEVIGVIVLCYIENETYEIKNISVKENLQGKGIGSLLIQSAIEKAGQMNARFVEVGTGNSSIEALLFYQKCGFRLDRIDHDFFVRNYSEKIVENGIWCRDMVRLVYRLVK</sequence>
<evidence type="ECO:0000313" key="4">
    <source>
        <dbReference type="Proteomes" id="UP001418796"/>
    </source>
</evidence>
<feature type="domain" description="N-acetyltransferase" evidence="2">
    <location>
        <begin position="1"/>
        <end position="145"/>
    </location>
</feature>
<keyword evidence="1" id="KW-0808">Transferase</keyword>
<dbReference type="Pfam" id="PF00583">
    <property type="entry name" value="Acetyltransf_1"/>
    <property type="match status" value="1"/>
</dbReference>
<evidence type="ECO:0000313" key="3">
    <source>
        <dbReference type="EMBL" id="MEN0641984.1"/>
    </source>
</evidence>
<keyword evidence="4" id="KW-1185">Reference proteome</keyword>
<dbReference type="InterPro" id="IPR050769">
    <property type="entry name" value="NAT_camello-type"/>
</dbReference>
<dbReference type="Proteomes" id="UP001418796">
    <property type="component" value="Unassembled WGS sequence"/>
</dbReference>
<proteinExistence type="predicted"/>
<evidence type="ECO:0000256" key="1">
    <source>
        <dbReference type="ARBA" id="ARBA00022679"/>
    </source>
</evidence>
<dbReference type="PANTHER" id="PTHR13947:SF37">
    <property type="entry name" value="LD18367P"/>
    <property type="match status" value="1"/>
</dbReference>
<organism evidence="3 4">
    <name type="scientific">Alkalicoccobacillus gibsonii</name>
    <dbReference type="NCBI Taxonomy" id="79881"/>
    <lineage>
        <taxon>Bacteria</taxon>
        <taxon>Bacillati</taxon>
        <taxon>Bacillota</taxon>
        <taxon>Bacilli</taxon>
        <taxon>Bacillales</taxon>
        <taxon>Bacillaceae</taxon>
        <taxon>Alkalicoccobacillus</taxon>
    </lineage>
</organism>
<protein>
    <submittedName>
        <fullName evidence="3">GNAT family N-acetyltransferase</fullName>
    </submittedName>
</protein>
<reference evidence="3 4" key="1">
    <citation type="submission" date="2024-03" db="EMBL/GenBank/DDBJ databases">
        <title>Bacilli Hybrid Assemblies.</title>
        <authorList>
            <person name="Kovac J."/>
        </authorList>
    </citation>
    <scope>NUCLEOTIDE SEQUENCE [LARGE SCALE GENOMIC DNA]</scope>
    <source>
        <strain evidence="3 4">FSL R7-0666</strain>
    </source>
</reference>
<dbReference type="Gene3D" id="3.40.630.30">
    <property type="match status" value="1"/>
</dbReference>